<dbReference type="NCBIfam" id="TIGR00049">
    <property type="entry name" value="iron-sulfur cluster assembly accessory protein"/>
    <property type="match status" value="1"/>
</dbReference>
<sequence>MITLTEAAADKVRALIEQKNKPELGLRLFIKPGGCSGFNYGLALDVQKEDDQTFTQHEINIFVDPNSAPFVEGATIDYVENMMGGGFKIDNPNAVSTCGCGSSFRTAKEHGQPGSCC</sequence>
<dbReference type="AlphaFoldDB" id="A0AAV4LAY8"/>
<gene>
    <name evidence="2" type="primary">sufA</name>
    <name evidence="2" type="ORF">DNHGIG_03670</name>
</gene>
<name>A0AAV4LAY8_9BACL</name>
<dbReference type="Gene3D" id="2.60.300.12">
    <property type="entry name" value="HesB-like domain"/>
    <property type="match status" value="1"/>
</dbReference>
<dbReference type="PANTHER" id="PTHR43011">
    <property type="entry name" value="IRON-SULFUR CLUSTER ASSEMBLY 2 HOMOLOG, MITOCHONDRIAL"/>
    <property type="match status" value="1"/>
</dbReference>
<reference evidence="2" key="1">
    <citation type="journal article" date="2023" name="Int. J. Syst. Evol. Microbiol.">
        <title>Collibacillus ludicampi gen. nov., sp. nov., a new soil bacterium of the family Alicyclobacillaceae.</title>
        <authorList>
            <person name="Jojima T."/>
            <person name="Ioku Y."/>
            <person name="Fukuta Y."/>
            <person name="Shirasaka N."/>
            <person name="Matsumura Y."/>
            <person name="Mori M."/>
        </authorList>
    </citation>
    <scope>NUCLEOTIDE SEQUENCE</scope>
    <source>
        <strain evidence="2">TP075</strain>
    </source>
</reference>
<dbReference type="InterPro" id="IPR016092">
    <property type="entry name" value="ATAP"/>
</dbReference>
<dbReference type="RefSeq" id="WP_282198072.1">
    <property type="nucleotide sequence ID" value="NZ_BOQE01000001.1"/>
</dbReference>
<dbReference type="SUPFAM" id="SSF89360">
    <property type="entry name" value="HesB-like domain"/>
    <property type="match status" value="1"/>
</dbReference>
<dbReference type="PANTHER" id="PTHR43011:SF1">
    <property type="entry name" value="IRON-SULFUR CLUSTER ASSEMBLY 2 HOMOLOG, MITOCHONDRIAL"/>
    <property type="match status" value="1"/>
</dbReference>
<dbReference type="InterPro" id="IPR035903">
    <property type="entry name" value="HesB-like_dom_sf"/>
</dbReference>
<feature type="domain" description="Core" evidence="1">
    <location>
        <begin position="2"/>
        <end position="101"/>
    </location>
</feature>
<evidence type="ECO:0000259" key="1">
    <source>
        <dbReference type="Pfam" id="PF01521"/>
    </source>
</evidence>
<comment type="caution">
    <text evidence="2">The sequence shown here is derived from an EMBL/GenBank/DDBJ whole genome shotgun (WGS) entry which is preliminary data.</text>
</comment>
<dbReference type="InterPro" id="IPR017870">
    <property type="entry name" value="FeS_cluster_insertion_CS"/>
</dbReference>
<organism evidence="2 3">
    <name type="scientific">Collibacillus ludicampi</name>
    <dbReference type="NCBI Taxonomy" id="2771369"/>
    <lineage>
        <taxon>Bacteria</taxon>
        <taxon>Bacillati</taxon>
        <taxon>Bacillota</taxon>
        <taxon>Bacilli</taxon>
        <taxon>Bacillales</taxon>
        <taxon>Alicyclobacillaceae</taxon>
        <taxon>Collibacillus</taxon>
    </lineage>
</organism>
<evidence type="ECO:0000313" key="2">
    <source>
        <dbReference type="EMBL" id="GIM44818.1"/>
    </source>
</evidence>
<proteinExistence type="predicted"/>
<keyword evidence="3" id="KW-1185">Reference proteome</keyword>
<dbReference type="GO" id="GO:0051539">
    <property type="term" value="F:4 iron, 4 sulfur cluster binding"/>
    <property type="evidence" value="ECO:0007669"/>
    <property type="project" value="TreeGrafter"/>
</dbReference>
<accession>A0AAV4LAY8</accession>
<dbReference type="NCBIfam" id="NF010147">
    <property type="entry name" value="PRK13623.1"/>
    <property type="match status" value="1"/>
</dbReference>
<evidence type="ECO:0000313" key="3">
    <source>
        <dbReference type="Proteomes" id="UP001057291"/>
    </source>
</evidence>
<dbReference type="InterPro" id="IPR000361">
    <property type="entry name" value="ATAP_core_dom"/>
</dbReference>
<dbReference type="GO" id="GO:0051537">
    <property type="term" value="F:2 iron, 2 sulfur cluster binding"/>
    <property type="evidence" value="ECO:0007669"/>
    <property type="project" value="TreeGrafter"/>
</dbReference>
<dbReference type="Pfam" id="PF01521">
    <property type="entry name" value="Fe-S_biosyn"/>
    <property type="match status" value="1"/>
</dbReference>
<dbReference type="GO" id="GO:0005506">
    <property type="term" value="F:iron ion binding"/>
    <property type="evidence" value="ECO:0007669"/>
    <property type="project" value="TreeGrafter"/>
</dbReference>
<dbReference type="EMBL" id="BOQE01000001">
    <property type="protein sequence ID" value="GIM44818.1"/>
    <property type="molecule type" value="Genomic_DNA"/>
</dbReference>
<dbReference type="Proteomes" id="UP001057291">
    <property type="component" value="Unassembled WGS sequence"/>
</dbReference>
<protein>
    <recommendedName>
        <fullName evidence="1">Core domain-containing protein</fullName>
    </recommendedName>
</protein>
<dbReference type="PROSITE" id="PS01152">
    <property type="entry name" value="HESB"/>
    <property type="match status" value="1"/>
</dbReference>
<dbReference type="GO" id="GO:0016226">
    <property type="term" value="P:iron-sulfur cluster assembly"/>
    <property type="evidence" value="ECO:0007669"/>
    <property type="project" value="InterPro"/>
</dbReference>